<dbReference type="InterPro" id="IPR007216">
    <property type="entry name" value="CNOT9"/>
</dbReference>
<proteinExistence type="predicted"/>
<dbReference type="PANTHER" id="PTHR12262">
    <property type="entry name" value="CCR4-NOT TRANSCRIPTION COMPLEX SUBUNIT 9"/>
    <property type="match status" value="1"/>
</dbReference>
<organism evidence="1 2">
    <name type="scientific">Riccia fluitans</name>
    <dbReference type="NCBI Taxonomy" id="41844"/>
    <lineage>
        <taxon>Eukaryota</taxon>
        <taxon>Viridiplantae</taxon>
        <taxon>Streptophyta</taxon>
        <taxon>Embryophyta</taxon>
        <taxon>Marchantiophyta</taxon>
        <taxon>Marchantiopsida</taxon>
        <taxon>Marchantiidae</taxon>
        <taxon>Marchantiales</taxon>
        <taxon>Ricciaceae</taxon>
        <taxon>Riccia</taxon>
    </lineage>
</organism>
<gene>
    <name evidence="1" type="ORF">R1flu_018210</name>
</gene>
<accession>A0ABD1ZFD7</accession>
<comment type="caution">
    <text evidence="1">The sequence shown here is derived from an EMBL/GenBank/DDBJ whole genome shotgun (WGS) entry which is preliminary data.</text>
</comment>
<dbReference type="EMBL" id="JBHFFA010000001">
    <property type="protein sequence ID" value="KAL2650082.1"/>
    <property type="molecule type" value="Genomic_DNA"/>
</dbReference>
<evidence type="ECO:0000313" key="2">
    <source>
        <dbReference type="Proteomes" id="UP001605036"/>
    </source>
</evidence>
<dbReference type="InterPro" id="IPR011989">
    <property type="entry name" value="ARM-like"/>
</dbReference>
<keyword evidence="2" id="KW-1185">Reference proteome</keyword>
<protein>
    <submittedName>
        <fullName evidence="1">Uncharacterized protein</fullName>
    </submittedName>
</protein>
<sequence>MEQLAMAILESIFHSPEGISAICDVNDHLLPRFFKISGDLVSILTEVHGYSPRLLFLIVRVYNLLCQNKRALDMLKAFLPREFQDSTFDDLKKDYPMFNFLLHQLLLYTGKATYHIPRIPPSRRRTNSAHSQLAMWAVQVTLSAARLAVSQWDHLNREASIRLNDISFNCASG</sequence>
<dbReference type="Pfam" id="PF04078">
    <property type="entry name" value="Rcd1"/>
    <property type="match status" value="1"/>
</dbReference>
<reference evidence="1 2" key="1">
    <citation type="submission" date="2024-09" db="EMBL/GenBank/DDBJ databases">
        <title>Chromosome-scale assembly of Riccia fluitans.</title>
        <authorList>
            <person name="Paukszto L."/>
            <person name="Sawicki J."/>
            <person name="Karawczyk K."/>
            <person name="Piernik-Szablinska J."/>
            <person name="Szczecinska M."/>
            <person name="Mazdziarz M."/>
        </authorList>
    </citation>
    <scope>NUCLEOTIDE SEQUENCE [LARGE SCALE GENOMIC DNA]</scope>
    <source>
        <strain evidence="1">Rf_01</strain>
        <tissue evidence="1">Aerial parts of the thallus</tissue>
    </source>
</reference>
<evidence type="ECO:0000313" key="1">
    <source>
        <dbReference type="EMBL" id="KAL2650082.1"/>
    </source>
</evidence>
<name>A0ABD1ZFD7_9MARC</name>
<dbReference type="AlphaFoldDB" id="A0ABD1ZFD7"/>
<dbReference type="Gene3D" id="1.25.10.10">
    <property type="entry name" value="Leucine-rich Repeat Variant"/>
    <property type="match status" value="1"/>
</dbReference>
<dbReference type="Proteomes" id="UP001605036">
    <property type="component" value="Unassembled WGS sequence"/>
</dbReference>